<organism evidence="8 9">
    <name type="scientific">Microbacterium deminutum</name>
    <dbReference type="NCBI Taxonomy" id="344164"/>
    <lineage>
        <taxon>Bacteria</taxon>
        <taxon>Bacillati</taxon>
        <taxon>Actinomycetota</taxon>
        <taxon>Actinomycetes</taxon>
        <taxon>Micrococcales</taxon>
        <taxon>Microbacteriaceae</taxon>
        <taxon>Microbacterium</taxon>
    </lineage>
</organism>
<dbReference type="InterPro" id="IPR041079">
    <property type="entry name" value="Neuraminidase-like"/>
</dbReference>
<feature type="region of interest" description="Disordered" evidence="3">
    <location>
        <begin position="79"/>
        <end position="128"/>
    </location>
</feature>
<dbReference type="InterPro" id="IPR036366">
    <property type="entry name" value="PGBDSf"/>
</dbReference>
<evidence type="ECO:0000256" key="3">
    <source>
        <dbReference type="SAM" id="MobiDB-lite"/>
    </source>
</evidence>
<dbReference type="InterPro" id="IPR002477">
    <property type="entry name" value="Peptidoglycan-bd-like"/>
</dbReference>
<comment type="caution">
    <text evidence="8">The sequence shown here is derived from an EMBL/GenBank/DDBJ whole genome shotgun (WGS) entry which is preliminary data.</text>
</comment>
<dbReference type="SUPFAM" id="SSF47090">
    <property type="entry name" value="PGBD-like"/>
    <property type="match status" value="1"/>
</dbReference>
<dbReference type="Proteomes" id="UP001499933">
    <property type="component" value="Unassembled WGS sequence"/>
</dbReference>
<evidence type="ECO:0000259" key="6">
    <source>
        <dbReference type="Pfam" id="PF18413"/>
    </source>
</evidence>
<feature type="domain" description="ABC toxin N-terminal" evidence="7">
    <location>
        <begin position="1481"/>
        <end position="1596"/>
    </location>
</feature>
<feature type="domain" description="Neuraminidase-like" evidence="6">
    <location>
        <begin position="1626"/>
        <end position="1808"/>
    </location>
</feature>
<dbReference type="EMBL" id="BAAAOG010000015">
    <property type="protein sequence ID" value="GAA1970923.1"/>
    <property type="molecule type" value="Genomic_DNA"/>
</dbReference>
<evidence type="ECO:0000259" key="5">
    <source>
        <dbReference type="Pfam" id="PF18276"/>
    </source>
</evidence>
<dbReference type="Pfam" id="PF20220">
    <property type="entry name" value="ABC_toxin_N"/>
    <property type="match status" value="1"/>
</dbReference>
<keyword evidence="9" id="KW-1185">Reference proteome</keyword>
<evidence type="ECO:0000256" key="1">
    <source>
        <dbReference type="ARBA" id="ARBA00023026"/>
    </source>
</evidence>
<evidence type="ECO:0000259" key="7">
    <source>
        <dbReference type="Pfam" id="PF20220"/>
    </source>
</evidence>
<proteinExistence type="predicted"/>
<evidence type="ECO:0000313" key="8">
    <source>
        <dbReference type="EMBL" id="GAA1970923.1"/>
    </source>
</evidence>
<evidence type="ECO:0008006" key="10">
    <source>
        <dbReference type="Google" id="ProtNLM"/>
    </source>
</evidence>
<feature type="domain" description="Peptidoglycan binding-like" evidence="4">
    <location>
        <begin position="17"/>
        <end position="70"/>
    </location>
</feature>
<evidence type="ECO:0000256" key="2">
    <source>
        <dbReference type="SAM" id="Coils"/>
    </source>
</evidence>
<accession>A0ABN2RL69</accession>
<keyword evidence="1" id="KW-0843">Virulence</keyword>
<name>A0ABN2RL69_9MICO</name>
<feature type="domain" description="Tc toxin complex TcA C-terminal TcB-binding" evidence="5">
    <location>
        <begin position="2724"/>
        <end position="3006"/>
    </location>
</feature>
<gene>
    <name evidence="8" type="ORF">GCM10009776_37390</name>
</gene>
<evidence type="ECO:0000259" key="4">
    <source>
        <dbReference type="Pfam" id="PF01471"/>
    </source>
</evidence>
<dbReference type="InterPro" id="IPR036365">
    <property type="entry name" value="PGBD-like_sf"/>
</dbReference>
<reference evidence="8 9" key="1">
    <citation type="journal article" date="2019" name="Int. J. Syst. Evol. Microbiol.">
        <title>The Global Catalogue of Microorganisms (GCM) 10K type strain sequencing project: providing services to taxonomists for standard genome sequencing and annotation.</title>
        <authorList>
            <consortium name="The Broad Institute Genomics Platform"/>
            <consortium name="The Broad Institute Genome Sequencing Center for Infectious Disease"/>
            <person name="Wu L."/>
            <person name="Ma J."/>
        </authorList>
    </citation>
    <scope>NUCLEOTIDE SEQUENCE [LARGE SCALE GENOMIC DNA]</scope>
    <source>
        <strain evidence="8 9">JCM 14901</strain>
    </source>
</reference>
<dbReference type="InterPro" id="IPR040840">
    <property type="entry name" value="TcA_TcB_BD"/>
</dbReference>
<sequence>MPHGNTETTKRKAREMNKLQRSLVSLGFSIDDAEKANGRIGPSTRDAIRKFQGGHDIPVTGKADRATAHAIDTELAEMDAVDPSPIDTGTPAPGAPTGDIPPADHPAGELPTSEHPTGELPPPGPAPEISAFTVEGEVVDPDGSPLPHHVVRALDRALGDWRTLGSTETITRTDDLGRYRIPYDVAQLKRWGKARADLKVEVSDPSGDVKLAESPLILQALPHEIVNFAVGENRFRGPDEFTRVGTALEPVLRGQDDLGVLEVADVLILARDADLISSKVAYFVKAARWSAEYDAPAALFYALMRRGEPTRIDALLARPLKRLLTKLEEATSSNIVDLPLTDALRDRLSALQQHYLASPDHPYAQLLGTTELTGEQRAAFTQKLALGSLSRDEFWSELATGGDLDAAAVADLQAVYEMQSVTGENTSLTVRLRAGLGVRVPREVATFSVAKWRDEVLQDAAVEIPDVVLPAGTAASRRAAYAQMLYRGAELRYPTRSLAGQLERDPLPGQDSLQRFFTANPEFEFRDQRVLTLLREHPETLNGLPATARDELLGVEQLFHLVPVEDSLASIRPLWEAGLRSAPQVAYLGRSNLIRRVGRSLDFHTAQGIYRKAVHVTSLALNVYLGHHPQLNRLSMTALQMPQRPTGDELARAAIAMPEWEELFGSADACEISPCASTISPAAYLVDTLAYLGRAVDADGNNALDELLARRPDLGTLRLTCDNSETLVPQIDLVNEILEAIVSSGDGATLSGLAIGETTWDDDLLAAEPEYLETAAYDIVRTTAYPFTHAPFDLWAEEGRRYLAQLGIARDELMETMPSKPGVDAVQIATEALAMSSIERDLICQPRRRANDLAPSWGIDLAQGTLRAQLGSVENLIAQAGIDYDTLLRLLNTRFVNPDRLISVSFAGEACSLDGAELVGDGGAALADVPFRAFLDRLHRFLRLQHRLDCSEYDLDALIHALDVGDFDGPLFLPKVAAAQGLRDALRLPLPELSAWWTDLDTYRFDDETPSQYEAVFLDPALSSAVHSGTGPDLRAVFALRPDGADLAITTSTDPDLSPWLAQSDGSDLPAYTLSADYAAYIQSATRLTADDLVRLAREMLPKDAASGHVPLNLANVSLLYRAASLARSLGVTVHDAMRLVAITDVAPLRTSAASAGPIDSRRFHDRFQDVSAGRLSIEALAYLLLHEPESVAALGPGTADVDAWLASVTPGFVGILAVDDERITTELRASLTQSLGTALRADPTVLDALLFTLRTALGDALLAHVLVAANPDETGLATPAEDFGTLFGQLHKFALAWTGSALDASFLPFVLTQGPALGWFDIADPPMLAQPAGDYEGWSRLMAAAELQASTFTLEQSAFTLMEDAAAAAIAQSADPDAFVRDDFLLQISDFTGWTLSDVTYLTGPNGFNLDLPAAMRDEQGLSRMQSVIALIQSRGVAAEHAHAWAIPELTFTETQSIKQVLSLCYPPDSWLNVLGSIQDELRTLKRDALLGHLLTTLGLEDSDAFYRHYLIDADGSAVDRTSRIVLAHSAVQLFAQRILLNLEDFTFERADAEAWTWRKKYRVWEAAREVFLWPENWLEPELRDNKSAFFSELEEALLQEDVTTDSAERIYHDYLVKLDEVSRLEIMGMYEDTWSVNDDEETNVLHVFGRTHDTPALYFYRRCEDQARWTPWEPVPLDIQGDHLTPIVYNGRLHLFWPTFTLTPIEPDVAELDQEIADLKDRIGQCNDAIDQTNHLIEDSSDLVDDLMKAVLAAQELLRDGLKDEKAAKVADRAAKIDATAANDVQIGMAWSTYSGGRWLPKHVAGSVPSPIATDFLPKDFYFTGWVSSGNSLYLAVRANRLVEPDVVVPDQVANGQVFTKTTQGWIPPDIPPSPVEEVLDVGYFTFDDCQSRLNFVVATDMSNPFRLIDTLPTSATARSVQLVGGAVEAEVQPILLVPSGTVDVLESEQSFDSRKLTGAELSFELGAHDPADVRLLLASIDTDDAKVLYAHQAGGAGDELSPFFYSDRQRCYFVRPVPDAWVGRDLDVLTSTPGRRATDAAGTARAARTSQLSAQTGLATTAQPSAQTGLATASHYQGTSDSQIIDRGVVGAAVSGPPDLGLLDTILEDQQLPVDVIGTEMALTGFRYQFTRFHHPHTCLFLKQESRYGIEGLLNPDPSLGGDSADLRRQLMPSIDFDFANEYEPNLDWVLDDFDAEQLADQIDFDHWSPCGGFNWELFFHIPLLIATRLMQNGRYADARTWFHYIFDPTTAGEEAGPERFWKIKPFYEEQRDGPIASLNELLTEGNASYEQQVEEWELDPFQPDVIARLRITAYMQSVVMRYLSCLIQEADSLFQRDTREDIDEARLLYLLAAEILGDRPTLLPAQDPPTSTPNLLLERFQSWWNGTPGIINPLDLLASYLPTSRPGAPTARSSARIISGGGILDTSAADAGGIAVPTTTSGAPAQGGTSNVDTLLLFGIPHNETLYGFWDTVADRLFKIRHSMNLSGVVRQLALFAPPIDPALLVRAAAAGLSIESVLSGLFAPRSTYRFGFLLQKALELCSEARGFGAAVLAALNEQDGEQIALLRSTHEIALLESIRAVKAKSIDEAEAALAALSKSRESAQLRADYYRGLEKISSGEQESLDKQKGSMQWQALAQGAEILGASVSLVPTATSTGPQFGGLHFGAASQAIAGSLRAVSAIRAFEASKAGTMAVYDRRSQEWAFQADLALKEVEQLDKQIIAAEIRSQISATDLADHEQQITQSQEVEEFLTTKFTNQQLYSFMVSKLASVHFQAYQMAYRLALQAQSAFYHELGPDEQAIPSFIRPDNWDSLKKGLLAAEQLTQQLRQMEAAHLTANTRELEMTKHVSLFQLDPAALLQLRQTGSCEFDIAEALFAMDFSRHFYRRIKAVQVSIPCIVGPYANVSATLSLTGSWTRSSTDLADPLQPIQDTVTAPQVAIATSSANRDSGCFELNFNDPRYLPFEGAGAVSSWRLELPSAIRPFDYETISDVVMHVSYTARDATDPGFKTSVDETLVSALNALGPRRLFSLRRDFPDAWNRMVSTTGESVRTCALQLSKAYFPAFLDYEWQTVDGALEPRPITLSVTGLTAYLSPHGEMSTADVVVLNGQPPSGVEMGMPTFELTGALSGTSIENDTAVTCQLTTDQMLRAEDWDDLYLLMELDYDVR</sequence>
<protein>
    <recommendedName>
        <fullName evidence="10">Peptidoglycan binding-like domain-containing protein</fullName>
    </recommendedName>
</protein>
<dbReference type="InterPro" id="IPR018003">
    <property type="entry name" value="Insecticidal_toxin/plasmid_vir"/>
</dbReference>
<dbReference type="Pfam" id="PF03538">
    <property type="entry name" value="VRP1"/>
    <property type="match status" value="1"/>
</dbReference>
<keyword evidence="2" id="KW-0175">Coiled coil</keyword>
<dbReference type="Pfam" id="PF18276">
    <property type="entry name" value="TcA_TcB_BD"/>
    <property type="match status" value="1"/>
</dbReference>
<dbReference type="Pfam" id="PF18413">
    <property type="entry name" value="Neuraminidase"/>
    <property type="match status" value="1"/>
</dbReference>
<evidence type="ECO:0000313" key="9">
    <source>
        <dbReference type="Proteomes" id="UP001499933"/>
    </source>
</evidence>
<feature type="coiled-coil region" evidence="2">
    <location>
        <begin position="2819"/>
        <end position="2846"/>
    </location>
</feature>
<dbReference type="InterPro" id="IPR046839">
    <property type="entry name" value="ABC_toxin_N"/>
</dbReference>
<dbReference type="Pfam" id="PF01471">
    <property type="entry name" value="PG_binding_1"/>
    <property type="match status" value="1"/>
</dbReference>
<dbReference type="Gene3D" id="1.10.101.10">
    <property type="entry name" value="PGBD-like superfamily/PGBD"/>
    <property type="match status" value="1"/>
</dbReference>